<gene>
    <name evidence="2" type="ORF">A2557_02470</name>
</gene>
<evidence type="ECO:0000313" key="2">
    <source>
        <dbReference type="EMBL" id="OGH03367.1"/>
    </source>
</evidence>
<sequence>MILQRTLYIRYAVFSLAFLGLAGGYLMVPSDDEVAFLNFKDKNFKNALARYEAQYEAGSRSPSMIGPLCDLYLQYGMVDKAIKVLEENLYQLPNELEVRYRLSTYYRYAQRPADYQRNLEAISRLVPSKELLRELAQIYNYNEEYDLQVLALQRIIAEFHPDHEDYINLAYLFASQKRFDEVYQVVEQLIDNRFQEMESGEVEFALSIMLDLGRADQALDFALQVIQGKKGHYLERISLLFRNRGALPLAYRLLQPYETQEKLPEGILLALVSIQIAQGMQDKAYERMSRNFKAGTLPAGLTQTYLELLLDRDDGPRVKEFVQYGNLSVLTEGHLLRLAKRMMQLRLYPEALALKARLSKTYLAEQWLVGAVLEVVGQGPNAAAASLAVDRNGNLEDWRKIFLARVYHELAFGPQAKGQLERVTSLADVRFLDMVEVIEMYITYGLSAQASRLIDQEKHRVAGKELVFQLPILYAWMLNQAALGQTDSIRATVKGLENPPLDLYRQLYFAGVRFSRRPLALEAAQWFAKAQPSEEANGYLANGLLLNQDYPAALVLLQRLYGKNKAEWLEPYAETLYALGRKEEWRQIWLNEAKHPGVTQQRRQEIAFIFLDKSYKTEAEEIFLSQAQNEGPQSSAVEQLLFLWGLRPAPEKIDWLVARLNKAEPKDQVGWYRRLIQVGQGERLVEAVEKGQHQDNKPLMDLYLEYLQGQPNRAKFFEKLSLAVAEETDLERLKKLANMAGNQPLAEKAFKKLLVLMPTDKESIAQLGITAYNQGRFTDAEGYFNEAIAQGLVDAKVYFYLGQLLNRKEDPRGKELSLEALAILKVSAKNDMESKLIMAQIYWDQKQREKTIGIYKELIASHPLEISLKANLANLLLEVGKIDEAEELIGAH</sequence>
<evidence type="ECO:0008006" key="4">
    <source>
        <dbReference type="Google" id="ProtNLM"/>
    </source>
</evidence>
<keyword evidence="1" id="KW-1133">Transmembrane helix</keyword>
<comment type="caution">
    <text evidence="2">The sequence shown here is derived from an EMBL/GenBank/DDBJ whole genome shotgun (WGS) entry which is preliminary data.</text>
</comment>
<dbReference type="InterPro" id="IPR011990">
    <property type="entry name" value="TPR-like_helical_dom_sf"/>
</dbReference>
<dbReference type="SUPFAM" id="SSF48452">
    <property type="entry name" value="TPR-like"/>
    <property type="match status" value="2"/>
</dbReference>
<dbReference type="Gene3D" id="1.25.40.10">
    <property type="entry name" value="Tetratricopeptide repeat domain"/>
    <property type="match status" value="3"/>
</dbReference>
<name>A0A1F6GYY3_9PROT</name>
<reference evidence="2 3" key="1">
    <citation type="journal article" date="2016" name="Nat. Commun.">
        <title>Thousands of microbial genomes shed light on interconnected biogeochemical processes in an aquifer system.</title>
        <authorList>
            <person name="Anantharaman K."/>
            <person name="Brown C.T."/>
            <person name="Hug L.A."/>
            <person name="Sharon I."/>
            <person name="Castelle C.J."/>
            <person name="Probst A.J."/>
            <person name="Thomas B.C."/>
            <person name="Singh A."/>
            <person name="Wilkins M.J."/>
            <person name="Karaoz U."/>
            <person name="Brodie E.L."/>
            <person name="Williams K.H."/>
            <person name="Hubbard S.S."/>
            <person name="Banfield J.F."/>
        </authorList>
    </citation>
    <scope>NUCLEOTIDE SEQUENCE [LARGE SCALE GENOMIC DNA]</scope>
</reference>
<protein>
    <recommendedName>
        <fullName evidence="4">Tetratricopeptide repeat-like domain-containing protein</fullName>
    </recommendedName>
</protein>
<organism evidence="2 3">
    <name type="scientific">Candidatus Lambdaproteobacteria bacterium RIFOXYD2_FULL_56_26</name>
    <dbReference type="NCBI Taxonomy" id="1817773"/>
    <lineage>
        <taxon>Bacteria</taxon>
        <taxon>Pseudomonadati</taxon>
        <taxon>Pseudomonadota</taxon>
        <taxon>Candidatus Lambdaproteobacteria</taxon>
    </lineage>
</organism>
<dbReference type="AlphaFoldDB" id="A0A1F6GYY3"/>
<dbReference type="PANTHER" id="PTHR12558">
    <property type="entry name" value="CELL DIVISION CYCLE 16,23,27"/>
    <property type="match status" value="1"/>
</dbReference>
<keyword evidence="1" id="KW-0812">Transmembrane</keyword>
<dbReference type="Proteomes" id="UP000177583">
    <property type="component" value="Unassembled WGS sequence"/>
</dbReference>
<dbReference type="EMBL" id="MFNF01000017">
    <property type="protein sequence ID" value="OGH03367.1"/>
    <property type="molecule type" value="Genomic_DNA"/>
</dbReference>
<accession>A0A1F6GYY3</accession>
<evidence type="ECO:0000313" key="3">
    <source>
        <dbReference type="Proteomes" id="UP000177583"/>
    </source>
</evidence>
<keyword evidence="1" id="KW-0472">Membrane</keyword>
<dbReference type="PANTHER" id="PTHR12558:SF13">
    <property type="entry name" value="CELL DIVISION CYCLE PROTEIN 27 HOMOLOG"/>
    <property type="match status" value="1"/>
</dbReference>
<feature type="transmembrane region" description="Helical" evidence="1">
    <location>
        <begin position="7"/>
        <end position="28"/>
    </location>
</feature>
<evidence type="ECO:0000256" key="1">
    <source>
        <dbReference type="SAM" id="Phobius"/>
    </source>
</evidence>
<proteinExistence type="predicted"/>